<evidence type="ECO:0000256" key="2">
    <source>
        <dbReference type="ARBA" id="ARBA00022723"/>
    </source>
</evidence>
<comment type="cofactor">
    <cofactor evidence="6">
        <name>Zn(2+)</name>
        <dbReference type="ChEBI" id="CHEBI:29105"/>
    </cofactor>
    <text evidence="6">Binds 1 zinc ion per subunit.</text>
</comment>
<evidence type="ECO:0000259" key="9">
    <source>
        <dbReference type="Pfam" id="PF01435"/>
    </source>
</evidence>
<reference evidence="10 11" key="1">
    <citation type="submission" date="2021-07" db="EMBL/GenBank/DDBJ databases">
        <title>Genomic diversity and antimicrobial resistance of Prevotella spp. isolated from chronic lung disease airways.</title>
        <authorList>
            <person name="Webb K.A."/>
            <person name="Olagoke O.S."/>
            <person name="Baird T."/>
            <person name="Neill J."/>
            <person name="Pham A."/>
            <person name="Wells T.J."/>
            <person name="Ramsay K.A."/>
            <person name="Bell S.C."/>
            <person name="Sarovich D.S."/>
            <person name="Price E.P."/>
        </authorList>
    </citation>
    <scope>NUCLEOTIDE SEQUENCE [LARGE SCALE GENOMIC DNA]</scope>
    <source>
        <strain evidence="10 11">SCHI0011.S.12</strain>
    </source>
</reference>
<evidence type="ECO:0000256" key="8">
    <source>
        <dbReference type="SAM" id="SignalP"/>
    </source>
</evidence>
<evidence type="ECO:0000256" key="3">
    <source>
        <dbReference type="ARBA" id="ARBA00022801"/>
    </source>
</evidence>
<evidence type="ECO:0000256" key="4">
    <source>
        <dbReference type="ARBA" id="ARBA00022833"/>
    </source>
</evidence>
<keyword evidence="11" id="KW-1185">Reference proteome</keyword>
<evidence type="ECO:0000256" key="1">
    <source>
        <dbReference type="ARBA" id="ARBA00022670"/>
    </source>
</evidence>
<feature type="signal peptide" evidence="8">
    <location>
        <begin position="1"/>
        <end position="18"/>
    </location>
</feature>
<evidence type="ECO:0000256" key="6">
    <source>
        <dbReference type="RuleBase" id="RU003983"/>
    </source>
</evidence>
<dbReference type="InterPro" id="IPR001915">
    <property type="entry name" value="Peptidase_M48"/>
</dbReference>
<organism evidence="10 11">
    <name type="scientific">Hoylesella nanceiensis</name>
    <dbReference type="NCBI Taxonomy" id="425941"/>
    <lineage>
        <taxon>Bacteria</taxon>
        <taxon>Pseudomonadati</taxon>
        <taxon>Bacteroidota</taxon>
        <taxon>Bacteroidia</taxon>
        <taxon>Bacteroidales</taxon>
        <taxon>Prevotellaceae</taxon>
        <taxon>Hoylesella</taxon>
    </lineage>
</organism>
<feature type="domain" description="Peptidase M48" evidence="9">
    <location>
        <begin position="90"/>
        <end position="258"/>
    </location>
</feature>
<evidence type="ECO:0000313" key="10">
    <source>
        <dbReference type="EMBL" id="MBW4768380.1"/>
    </source>
</evidence>
<protein>
    <submittedName>
        <fullName evidence="10">M48 family metallopeptidase</fullName>
    </submittedName>
</protein>
<dbReference type="Proteomes" id="UP000788426">
    <property type="component" value="Unassembled WGS sequence"/>
</dbReference>
<dbReference type="RefSeq" id="WP_219479105.1">
    <property type="nucleotide sequence ID" value="NZ_JABZTC010000027.1"/>
</dbReference>
<gene>
    <name evidence="10" type="ORF">KZO38_01165</name>
</gene>
<dbReference type="EMBL" id="JAHXCT010000001">
    <property type="protein sequence ID" value="MBW4768380.1"/>
    <property type="molecule type" value="Genomic_DNA"/>
</dbReference>
<comment type="similarity">
    <text evidence="6">Belongs to the peptidase M48 family.</text>
</comment>
<evidence type="ECO:0000256" key="7">
    <source>
        <dbReference type="SAM" id="MobiDB-lite"/>
    </source>
</evidence>
<feature type="region of interest" description="Disordered" evidence="7">
    <location>
        <begin position="270"/>
        <end position="307"/>
    </location>
</feature>
<name>A0ABS6Y9X2_9BACT</name>
<dbReference type="InterPro" id="IPR051156">
    <property type="entry name" value="Mito/Outer_Membr_Metalloprot"/>
</dbReference>
<feature type="compositionally biased region" description="Low complexity" evidence="7">
    <location>
        <begin position="270"/>
        <end position="292"/>
    </location>
</feature>
<dbReference type="PANTHER" id="PTHR22726">
    <property type="entry name" value="METALLOENDOPEPTIDASE OMA1"/>
    <property type="match status" value="1"/>
</dbReference>
<sequence length="307" mass="33437">MNKMKWLFVSLLASVMLACGTTSTVPITGRKQRLLVSDEQILSLSNQQYRQYMAKAKVSTNPTNTAMVKRVGQRLANAVTTYLLANGLGAEVKNYQWEFNLVQDNAANAFCMPGGKIVVYEGLLPYTKDEASLAIVLGHEIAHAVAKHSAERLSEQLQQQYGANILGTVLGASGASSGVSQVAQMGFGLGSQLNTLRYSRKNESEADYMGLVFAAMAGYDPRVAVSFWQRMAAGKQSSQPEFLSSHPSDSKRIADIQRELPEALKYYKGGSATTTTSTTTTKSNYKSNNTGSISVNDLYKSTKKNKR</sequence>
<dbReference type="CDD" id="cd07331">
    <property type="entry name" value="M48C_Oma1_like"/>
    <property type="match status" value="1"/>
</dbReference>
<accession>A0ABS6Y9X2</accession>
<evidence type="ECO:0000313" key="11">
    <source>
        <dbReference type="Proteomes" id="UP000788426"/>
    </source>
</evidence>
<comment type="caution">
    <text evidence="10">The sequence shown here is derived from an EMBL/GenBank/DDBJ whole genome shotgun (WGS) entry which is preliminary data.</text>
</comment>
<proteinExistence type="inferred from homology"/>
<keyword evidence="3 6" id="KW-0378">Hydrolase</keyword>
<keyword evidence="8" id="KW-0732">Signal</keyword>
<keyword evidence="1 6" id="KW-0645">Protease</keyword>
<evidence type="ECO:0000256" key="5">
    <source>
        <dbReference type="ARBA" id="ARBA00023049"/>
    </source>
</evidence>
<dbReference type="Pfam" id="PF01435">
    <property type="entry name" value="Peptidase_M48"/>
    <property type="match status" value="1"/>
</dbReference>
<keyword evidence="4 6" id="KW-0862">Zinc</keyword>
<feature type="chain" id="PRO_5046035209" evidence="8">
    <location>
        <begin position="19"/>
        <end position="307"/>
    </location>
</feature>
<keyword evidence="2" id="KW-0479">Metal-binding</keyword>
<dbReference type="PANTHER" id="PTHR22726:SF1">
    <property type="entry name" value="METALLOENDOPEPTIDASE OMA1, MITOCHONDRIAL"/>
    <property type="match status" value="1"/>
</dbReference>
<keyword evidence="5 6" id="KW-0482">Metalloprotease</keyword>
<dbReference type="PROSITE" id="PS51257">
    <property type="entry name" value="PROKAR_LIPOPROTEIN"/>
    <property type="match status" value="1"/>
</dbReference>